<sequence length="465" mass="51654">MTTNAVPRRRSGGDAIHAELVPSACIDDELCTQARRDPYWDRLWAPGSQAAWIDSQTARRSWKYKLGRANQRKVMDEAEAMRYLTSNRGRAPRQALWGVLDSWRTVSAEQAAALSGYRLLLDPNFSQVSASFAMSVVDIGVYASPYMMAPGLRRSSLYRPSNSTVFEKLIKDTLTWPEWLSVTGSYPWSSGGQYDRHNILAVELALRAAEYLPIGTIMGEKFSSVDLLAGSGLGKRLHRPDNRRADGTIVRSDGMRIAYELTASATKGFENKVRRWAQIISERPLETSGLTVVFVAAPHPNLGFGGHTDPRQEIYRRLAKVLREFPGTGKDSPAARIGVASWDEWFPARHEMSEAFFNLQADFAINDGKGSDRWARRSMLDMEFTPWHTFDATAVIDNSKLLTATPHWLRKGEHTHLIGTPMDRAGVQVPHPAPARPELSKGRLLGSGVGVAGDAQLPARLRIIG</sequence>
<comment type="caution">
    <text evidence="1">The sequence shown here is derived from an EMBL/GenBank/DDBJ whole genome shotgun (WGS) entry which is preliminary data.</text>
</comment>
<protein>
    <submittedName>
        <fullName evidence="1">Uncharacterized protein</fullName>
    </submittedName>
</protein>
<evidence type="ECO:0000313" key="1">
    <source>
        <dbReference type="EMBL" id="GAA2173481.1"/>
    </source>
</evidence>
<accession>A0ABP5MG14</accession>
<gene>
    <name evidence="1" type="ORF">GCM10009784_07940</name>
</gene>
<dbReference type="RefSeq" id="WP_346027561.1">
    <property type="nucleotide sequence ID" value="NZ_BAAAON010000001.1"/>
</dbReference>
<evidence type="ECO:0000313" key="2">
    <source>
        <dbReference type="Proteomes" id="UP001500974"/>
    </source>
</evidence>
<organism evidence="1 2">
    <name type="scientific">Arthrobacter parietis</name>
    <dbReference type="NCBI Taxonomy" id="271434"/>
    <lineage>
        <taxon>Bacteria</taxon>
        <taxon>Bacillati</taxon>
        <taxon>Actinomycetota</taxon>
        <taxon>Actinomycetes</taxon>
        <taxon>Micrococcales</taxon>
        <taxon>Micrococcaceae</taxon>
        <taxon>Arthrobacter</taxon>
    </lineage>
</organism>
<keyword evidence="2" id="KW-1185">Reference proteome</keyword>
<reference evidence="2" key="1">
    <citation type="journal article" date="2019" name="Int. J. Syst. Evol. Microbiol.">
        <title>The Global Catalogue of Microorganisms (GCM) 10K type strain sequencing project: providing services to taxonomists for standard genome sequencing and annotation.</title>
        <authorList>
            <consortium name="The Broad Institute Genomics Platform"/>
            <consortium name="The Broad Institute Genome Sequencing Center for Infectious Disease"/>
            <person name="Wu L."/>
            <person name="Ma J."/>
        </authorList>
    </citation>
    <scope>NUCLEOTIDE SEQUENCE [LARGE SCALE GENOMIC DNA]</scope>
    <source>
        <strain evidence="2">JCM 14917</strain>
    </source>
</reference>
<name>A0ABP5MG14_9MICC</name>
<dbReference type="Proteomes" id="UP001500974">
    <property type="component" value="Unassembled WGS sequence"/>
</dbReference>
<dbReference type="EMBL" id="BAAAON010000001">
    <property type="protein sequence ID" value="GAA2173481.1"/>
    <property type="molecule type" value="Genomic_DNA"/>
</dbReference>
<proteinExistence type="predicted"/>